<dbReference type="PATRIC" id="fig|1423807.3.peg.1373"/>
<dbReference type="AlphaFoldDB" id="A0A0R1W5U6"/>
<gene>
    <name evidence="1" type="ORF">FD16_GL001346</name>
</gene>
<dbReference type="EMBL" id="AZGF01000003">
    <property type="protein sequence ID" value="KRM13201.1"/>
    <property type="molecule type" value="Genomic_DNA"/>
</dbReference>
<evidence type="ECO:0000313" key="1">
    <source>
        <dbReference type="EMBL" id="KRM13201.1"/>
    </source>
</evidence>
<accession>A0A0R1W5U6</accession>
<proteinExistence type="predicted"/>
<protein>
    <submittedName>
        <fullName evidence="1">Uncharacterized protein</fullName>
    </submittedName>
</protein>
<keyword evidence="2" id="KW-1185">Reference proteome</keyword>
<name>A0A0R1W5U6_9LACO</name>
<organism evidence="1 2">
    <name type="scientific">Paucilactobacillus suebicus DSM 5007 = KCTC 3549</name>
    <dbReference type="NCBI Taxonomy" id="1423807"/>
    <lineage>
        <taxon>Bacteria</taxon>
        <taxon>Bacillati</taxon>
        <taxon>Bacillota</taxon>
        <taxon>Bacilli</taxon>
        <taxon>Lactobacillales</taxon>
        <taxon>Lactobacillaceae</taxon>
        <taxon>Paucilactobacillus</taxon>
    </lineage>
</organism>
<comment type="caution">
    <text evidence="1">The sequence shown here is derived from an EMBL/GenBank/DDBJ whole genome shotgun (WGS) entry which is preliminary data.</text>
</comment>
<sequence length="51" mass="5952">MKNEPGILLITMNLTKLSTLLNNNTEELLNHNFSDAKNMFLKKQNQNYLSR</sequence>
<dbReference type="Proteomes" id="UP000051820">
    <property type="component" value="Unassembled WGS sequence"/>
</dbReference>
<evidence type="ECO:0000313" key="2">
    <source>
        <dbReference type="Proteomes" id="UP000051820"/>
    </source>
</evidence>
<reference evidence="1 2" key="1">
    <citation type="journal article" date="2015" name="Genome Announc.">
        <title>Expanding the biotechnology potential of lactobacilli through comparative genomics of 213 strains and associated genera.</title>
        <authorList>
            <person name="Sun Z."/>
            <person name="Harris H.M."/>
            <person name="McCann A."/>
            <person name="Guo C."/>
            <person name="Argimon S."/>
            <person name="Zhang W."/>
            <person name="Yang X."/>
            <person name="Jeffery I.B."/>
            <person name="Cooney J.C."/>
            <person name="Kagawa T.F."/>
            <person name="Liu W."/>
            <person name="Song Y."/>
            <person name="Salvetti E."/>
            <person name="Wrobel A."/>
            <person name="Rasinkangas P."/>
            <person name="Parkhill J."/>
            <person name="Rea M.C."/>
            <person name="O'Sullivan O."/>
            <person name="Ritari J."/>
            <person name="Douillard F.P."/>
            <person name="Paul Ross R."/>
            <person name="Yang R."/>
            <person name="Briner A.E."/>
            <person name="Felis G.E."/>
            <person name="de Vos W.M."/>
            <person name="Barrangou R."/>
            <person name="Klaenhammer T.R."/>
            <person name="Caufield P.W."/>
            <person name="Cui Y."/>
            <person name="Zhang H."/>
            <person name="O'Toole P.W."/>
        </authorList>
    </citation>
    <scope>NUCLEOTIDE SEQUENCE [LARGE SCALE GENOMIC DNA]</scope>
    <source>
        <strain evidence="1 2">DSM 5007</strain>
    </source>
</reference>